<evidence type="ECO:0000256" key="1">
    <source>
        <dbReference type="SAM" id="Phobius"/>
    </source>
</evidence>
<dbReference type="PIRSF" id="PIRSF031509">
    <property type="entry name" value="Cell_wall_LiaF/YvqF"/>
    <property type="match status" value="1"/>
</dbReference>
<dbReference type="NCBIfam" id="NF040535">
    <property type="entry name" value="LiaF_C_term"/>
    <property type="match status" value="1"/>
</dbReference>
<reference evidence="4 5" key="1">
    <citation type="submission" date="2023-02" db="EMBL/GenBank/DDBJ databases">
        <title>Genome sequence of Lacticaseibacillus sp. KACC 23028.</title>
        <authorList>
            <person name="Kim S."/>
            <person name="Heo J."/>
            <person name="Kwon S.-W."/>
        </authorList>
    </citation>
    <scope>NUCLEOTIDE SEQUENCE [LARGE SCALE GENOMIC DNA]</scope>
    <source>
        <strain evidence="4 5">KACC 23028</strain>
    </source>
</reference>
<dbReference type="InterPro" id="IPR024425">
    <property type="entry name" value="LiaF-like_C"/>
</dbReference>
<keyword evidence="1" id="KW-0812">Transmembrane</keyword>
<dbReference type="InterPro" id="IPR047793">
    <property type="entry name" value="LiaF_C"/>
</dbReference>
<name>A0ABY7WTV0_9LACO</name>
<evidence type="ECO:0000259" key="3">
    <source>
        <dbReference type="Pfam" id="PF24661"/>
    </source>
</evidence>
<feature type="transmembrane region" description="Helical" evidence="1">
    <location>
        <begin position="5"/>
        <end position="21"/>
    </location>
</feature>
<dbReference type="InterPro" id="IPR016975">
    <property type="entry name" value="Cell_wall_LiaF"/>
</dbReference>
<evidence type="ECO:0000313" key="4">
    <source>
        <dbReference type="EMBL" id="WDF83580.1"/>
    </source>
</evidence>
<organism evidence="4 5">
    <name type="scientific">Lacticaseibacillus pabuli</name>
    <dbReference type="NCBI Taxonomy" id="3025672"/>
    <lineage>
        <taxon>Bacteria</taxon>
        <taxon>Bacillati</taxon>
        <taxon>Bacillota</taxon>
        <taxon>Bacilli</taxon>
        <taxon>Lactobacillales</taxon>
        <taxon>Lactobacillaceae</taxon>
        <taxon>Lacticaseibacillus</taxon>
    </lineage>
</organism>
<keyword evidence="1" id="KW-0472">Membrane</keyword>
<gene>
    <name evidence="4" type="primary">liaF</name>
    <name evidence="4" type="ORF">PQ472_04920</name>
</gene>
<sequence>MSTRVRFFLFIESILAIYLAYQVISNPATLVFSILGVLALLWASSMKNKAFFRTAVAIFGIIALVVSVFINPTVWWMILIAVIALFVTGNKTLSTNGLVPWFRKQFVSVRSTADDGERTNRTRPWFGDYAIGQSVFEWDDVNITVLTGDTIIDLGNTILPKRDNVVIVRKGFGKTRLLVPIGIGVEINHSALVGKVDFADHHADLRNESIRLYSDDFDTAPRRIRIFTSALIGDLEVVPV</sequence>
<dbReference type="Proteomes" id="UP001220377">
    <property type="component" value="Chromosome"/>
</dbReference>
<feature type="domain" description="Cell wall-active antibiotics response LiaF-like C-terminal" evidence="2">
    <location>
        <begin position="125"/>
        <end position="237"/>
    </location>
</feature>
<dbReference type="RefSeq" id="WP_274261826.1">
    <property type="nucleotide sequence ID" value="NZ_CP117884.1"/>
</dbReference>
<feature type="transmembrane region" description="Helical" evidence="1">
    <location>
        <begin position="50"/>
        <end position="69"/>
    </location>
</feature>
<dbReference type="InterPro" id="IPR056066">
    <property type="entry name" value="DUF7649"/>
</dbReference>
<accession>A0ABY7WTV0</accession>
<dbReference type="Pfam" id="PF24661">
    <property type="entry name" value="DUF7649"/>
    <property type="match status" value="1"/>
</dbReference>
<keyword evidence="5" id="KW-1185">Reference proteome</keyword>
<dbReference type="EMBL" id="CP117884">
    <property type="protein sequence ID" value="WDF83580.1"/>
    <property type="molecule type" value="Genomic_DNA"/>
</dbReference>
<keyword evidence="1" id="KW-1133">Transmembrane helix</keyword>
<proteinExistence type="predicted"/>
<feature type="domain" description="DUF7649" evidence="3">
    <location>
        <begin position="4"/>
        <end position="86"/>
    </location>
</feature>
<feature type="transmembrane region" description="Helical" evidence="1">
    <location>
        <begin position="27"/>
        <end position="43"/>
    </location>
</feature>
<evidence type="ECO:0000313" key="5">
    <source>
        <dbReference type="Proteomes" id="UP001220377"/>
    </source>
</evidence>
<evidence type="ECO:0000259" key="2">
    <source>
        <dbReference type="Pfam" id="PF09922"/>
    </source>
</evidence>
<dbReference type="Pfam" id="PF09922">
    <property type="entry name" value="LiaF-like_C"/>
    <property type="match status" value="1"/>
</dbReference>
<protein>
    <submittedName>
        <fullName evidence="4">Cell wall-active antibiotics response protein LiaF</fullName>
    </submittedName>
</protein>